<dbReference type="InterPro" id="IPR011545">
    <property type="entry name" value="DEAD/DEAH_box_helicase_dom"/>
</dbReference>
<accession>A0AAE4YGE8</accession>
<dbReference type="PANTHER" id="PTHR45766:SF6">
    <property type="entry name" value="SWI_SNF-RELATED MATRIX-ASSOCIATED ACTIN-DEPENDENT REGULATOR OF CHROMATIN SUBFAMILY A-LIKE PROTEIN 1"/>
    <property type="match status" value="1"/>
</dbReference>
<evidence type="ECO:0000313" key="7">
    <source>
        <dbReference type="Proteomes" id="UP001193501"/>
    </source>
</evidence>
<dbReference type="SMART" id="SM00487">
    <property type="entry name" value="DEXDc"/>
    <property type="match status" value="1"/>
</dbReference>
<comment type="caution">
    <text evidence="6">The sequence shown here is derived from an EMBL/GenBank/DDBJ whole genome shotgun (WGS) entry which is preliminary data.</text>
</comment>
<dbReference type="PROSITE" id="PS51194">
    <property type="entry name" value="HELICASE_CTER"/>
    <property type="match status" value="1"/>
</dbReference>
<evidence type="ECO:0000259" key="4">
    <source>
        <dbReference type="PROSITE" id="PS51192"/>
    </source>
</evidence>
<feature type="domain" description="Helicase ATP-binding" evidence="4">
    <location>
        <begin position="165"/>
        <end position="314"/>
    </location>
</feature>
<reference evidence="6" key="1">
    <citation type="submission" date="2020-01" db="EMBL/GenBank/DDBJ databases">
        <authorList>
            <person name="Chen W.-M."/>
        </authorList>
    </citation>
    <scope>NUCLEOTIDE SEQUENCE</scope>
    <source>
        <strain evidence="6">CYK-10</strain>
    </source>
</reference>
<keyword evidence="7" id="KW-1185">Reference proteome</keyword>
<keyword evidence="1" id="KW-0547">Nucleotide-binding</keyword>
<keyword evidence="3" id="KW-0067">ATP-binding</keyword>
<dbReference type="Pfam" id="PF00270">
    <property type="entry name" value="DEAD"/>
    <property type="match status" value="1"/>
</dbReference>
<evidence type="ECO:0000313" key="6">
    <source>
        <dbReference type="EMBL" id="NBZ89654.1"/>
    </source>
</evidence>
<dbReference type="Gene3D" id="3.40.50.300">
    <property type="entry name" value="P-loop containing nucleotide triphosphate hydrolases"/>
    <property type="match status" value="1"/>
</dbReference>
<sequence length="1074" mass="120460">MFVEAHAGGCQGLGIGKLIAQQGSSCAVEYFVAPGADALLREVCSADLRKVDLPSQTRVYHFNAETGAWEVGRLIEVVGEEYRCRFPNKSDRDLGLEEAYVRCNLPISDPTDFLAEKFTETPRFSDGRRAFVESIISQRGVTMGMSALISSAIDFESHQVEVVRRILQDPVQRYMLADEVGLGKTIEAGILIRQCVLDLGGRTRALIIVPAALVQQWRHELDEKFFLGSELDETVHVVALTDHATIRRHLRHANMLVIDEAHHLTGGHNDCDRDLYASIAAAAPGIERVILMSATPALHNERGFLEMLHILDPDTYPLDDEVGFRHRIASRQVLAQIVAELAPENVLYLDHALDQLADHFPDDSLLQNHVDALRDISVNMPEETDPELIEAINRVRAHISEVYRLHRRILRHRRRNVGGLTPERAGLEICNYHSHVSGRLFEVIEAWRSEATLRLQNEASSEAFAGLLSRTQAWADPGAEDSERISALSVAGDMAALATLPTLLGDDERITDRFHALAETLRPLQRPKRQFVVFCSDELTADKLAAALSASLEVTVDRHAPDCEEWQAFNHDSTRPILVCDHRAEEGLNLQGGEKIVVHYDLPFSPNRIEQRLGRVDRYGSGKAVKSIAIVCANNAYEVEWARFLNEALQVFDRSIASLQYVVEDMVRHLEQTFFVEGPEAITDLIAANQGEAGRIEREVAAIDQQDALDALGEPPSDIVDAICDIEGAGDTIESAVSGWVETCLMFERAALQGERTSNGSDKAPFSYRYVTDGRHTLIPLEAFFRDCEKAIEHSEPSRRQPLVRTYPVTFSRRIALKQDARVLKTRLLRYGETFTDGMWRFSQLDERGRSTALWRYFPGHQAETLADLFFRFDFVVEPDLADAIEVLSRARRLTKAAKAALSRRGDMALPPFHESIWLDQDLAQVTDPALLGKLDQAYRPDATGQGGRDYNLNSERWRYLDRLRLGQVADWRTVCRNARARAEAELRNLPAFIERLRDAEQRAVSVNQGRLGQLRARVDRRNLASDEQDWRLERDIAEALTQGILKPAIRLDAITASFLTGSLRASAIVDGKA</sequence>
<dbReference type="Gene3D" id="3.40.50.10810">
    <property type="entry name" value="Tandem AAA-ATPase domain"/>
    <property type="match status" value="1"/>
</dbReference>
<dbReference type="GO" id="GO:0004386">
    <property type="term" value="F:helicase activity"/>
    <property type="evidence" value="ECO:0007669"/>
    <property type="project" value="UniProtKB-KW"/>
</dbReference>
<dbReference type="Pfam" id="PF00271">
    <property type="entry name" value="Helicase_C"/>
    <property type="match status" value="1"/>
</dbReference>
<dbReference type="GO" id="GO:0003676">
    <property type="term" value="F:nucleic acid binding"/>
    <property type="evidence" value="ECO:0007669"/>
    <property type="project" value="InterPro"/>
</dbReference>
<proteinExistence type="predicted"/>
<feature type="domain" description="Helicase C-terminal" evidence="5">
    <location>
        <begin position="509"/>
        <end position="667"/>
    </location>
</feature>
<dbReference type="AlphaFoldDB" id="A0AAE4YGE8"/>
<dbReference type="PANTHER" id="PTHR45766">
    <property type="entry name" value="DNA ANNEALING HELICASE AND ENDONUCLEASE ZRANB3 FAMILY MEMBER"/>
    <property type="match status" value="1"/>
</dbReference>
<dbReference type="GO" id="GO:0016787">
    <property type="term" value="F:hydrolase activity"/>
    <property type="evidence" value="ECO:0007669"/>
    <property type="project" value="UniProtKB-KW"/>
</dbReference>
<dbReference type="EMBL" id="JAABNR010000028">
    <property type="protein sequence ID" value="NBZ89654.1"/>
    <property type="molecule type" value="Genomic_DNA"/>
</dbReference>
<dbReference type="InterPro" id="IPR014001">
    <property type="entry name" value="Helicase_ATP-bd"/>
</dbReference>
<name>A0AAE4YGE8_9RHOB</name>
<dbReference type="NCBIfam" id="NF041062">
    <property type="entry name" value="DpdE"/>
    <property type="match status" value="1"/>
</dbReference>
<evidence type="ECO:0000259" key="5">
    <source>
        <dbReference type="PROSITE" id="PS51194"/>
    </source>
</evidence>
<dbReference type="Proteomes" id="UP001193501">
    <property type="component" value="Unassembled WGS sequence"/>
</dbReference>
<gene>
    <name evidence="6" type="ORF">GV832_18855</name>
</gene>
<keyword evidence="6" id="KW-0347">Helicase</keyword>
<evidence type="ECO:0000256" key="2">
    <source>
        <dbReference type="ARBA" id="ARBA00022801"/>
    </source>
</evidence>
<evidence type="ECO:0000256" key="3">
    <source>
        <dbReference type="ARBA" id="ARBA00022840"/>
    </source>
</evidence>
<dbReference type="InterPro" id="IPR027417">
    <property type="entry name" value="P-loop_NTPase"/>
</dbReference>
<protein>
    <submittedName>
        <fullName evidence="6">DEAD/DEAH box helicase</fullName>
    </submittedName>
</protein>
<dbReference type="InterPro" id="IPR001650">
    <property type="entry name" value="Helicase_C-like"/>
</dbReference>
<dbReference type="GO" id="GO:0005524">
    <property type="term" value="F:ATP binding"/>
    <property type="evidence" value="ECO:0007669"/>
    <property type="project" value="UniProtKB-KW"/>
</dbReference>
<dbReference type="SUPFAM" id="SSF52540">
    <property type="entry name" value="P-loop containing nucleoside triphosphate hydrolases"/>
    <property type="match status" value="1"/>
</dbReference>
<dbReference type="InterPro" id="IPR038718">
    <property type="entry name" value="SNF2-like_sf"/>
</dbReference>
<keyword evidence="2" id="KW-0378">Hydrolase</keyword>
<evidence type="ECO:0000256" key="1">
    <source>
        <dbReference type="ARBA" id="ARBA00022741"/>
    </source>
</evidence>
<organism evidence="6 7">
    <name type="scientific">Stagnihabitans tardus</name>
    <dbReference type="NCBI Taxonomy" id="2699202"/>
    <lineage>
        <taxon>Bacteria</taxon>
        <taxon>Pseudomonadati</taxon>
        <taxon>Pseudomonadota</taxon>
        <taxon>Alphaproteobacteria</taxon>
        <taxon>Rhodobacterales</taxon>
        <taxon>Paracoccaceae</taxon>
        <taxon>Stagnihabitans</taxon>
    </lineage>
</organism>
<dbReference type="PROSITE" id="PS51192">
    <property type="entry name" value="HELICASE_ATP_BIND_1"/>
    <property type="match status" value="1"/>
</dbReference>
<dbReference type="RefSeq" id="WP_168776453.1">
    <property type="nucleotide sequence ID" value="NZ_JAABNR010000028.1"/>
</dbReference>